<dbReference type="InterPro" id="IPR028994">
    <property type="entry name" value="Integrin_alpha_N"/>
</dbReference>
<dbReference type="SUPFAM" id="SSF69318">
    <property type="entry name" value="Integrin alpha N-terminal domain"/>
    <property type="match status" value="1"/>
</dbReference>
<dbReference type="Proteomes" id="UP000466396">
    <property type="component" value="Chromosome"/>
</dbReference>
<dbReference type="STRING" id="169765.AWC15_07075"/>
<accession>A0A1X1XTG5</accession>
<dbReference type="OrthoDB" id="4760726at2"/>
<dbReference type="EMBL" id="AP022581">
    <property type="protein sequence ID" value="BBX99432.1"/>
    <property type="molecule type" value="Genomic_DNA"/>
</dbReference>
<evidence type="ECO:0000313" key="1">
    <source>
        <dbReference type="EMBL" id="BBX99432.1"/>
    </source>
</evidence>
<sequence>MNAPTLFTAALAIATAVSPQALADSNSLPPCPVAAISPTTRLPHPDCRLHAADRVGANFAVTYWSLPEAPGPRAVTVMVTDASGAAVQKIDELLEPSSPSGVGMQDLDGDGRDEVIIPIAQHGINGSPNTRFAVWRAAGDSTHFERTQMLGQAVYASGDGYVVTNGGSPSSRDLTFYLPTGAGFTLVVVLTVEAEQVDPGTHRVLTVRCHAHQEDGLHAVDMDVSAAQETFCASPAARAIWPGAQRVAP</sequence>
<organism evidence="1 2">
    <name type="scientific">Mycobacterium lacus</name>
    <dbReference type="NCBI Taxonomy" id="169765"/>
    <lineage>
        <taxon>Bacteria</taxon>
        <taxon>Bacillati</taxon>
        <taxon>Actinomycetota</taxon>
        <taxon>Actinomycetes</taxon>
        <taxon>Mycobacteriales</taxon>
        <taxon>Mycobacteriaceae</taxon>
        <taxon>Mycobacterium</taxon>
    </lineage>
</organism>
<proteinExistence type="predicted"/>
<protein>
    <submittedName>
        <fullName evidence="1">Uncharacterized protein</fullName>
    </submittedName>
</protein>
<reference evidence="1 2" key="1">
    <citation type="journal article" date="2019" name="Emerg. Microbes Infect.">
        <title>Comprehensive subspecies identification of 175 nontuberculous mycobacteria species based on 7547 genomic profiles.</title>
        <authorList>
            <person name="Matsumoto Y."/>
            <person name="Kinjo T."/>
            <person name="Motooka D."/>
            <person name="Nabeya D."/>
            <person name="Jung N."/>
            <person name="Uechi K."/>
            <person name="Horii T."/>
            <person name="Iida T."/>
            <person name="Fujita J."/>
            <person name="Nakamura S."/>
        </authorList>
    </citation>
    <scope>NUCLEOTIDE SEQUENCE [LARGE SCALE GENOMIC DNA]</scope>
    <source>
        <strain evidence="1 2">JCM 15657</strain>
    </source>
</reference>
<keyword evidence="2" id="KW-1185">Reference proteome</keyword>
<dbReference type="AlphaFoldDB" id="A0A1X1XTG5"/>
<dbReference type="KEGG" id="mlj:MLAC_47260"/>
<dbReference type="RefSeq" id="WP_085162374.1">
    <property type="nucleotide sequence ID" value="NZ_AP022581.1"/>
</dbReference>
<name>A0A1X1XTG5_9MYCO</name>
<evidence type="ECO:0000313" key="2">
    <source>
        <dbReference type="Proteomes" id="UP000466396"/>
    </source>
</evidence>
<gene>
    <name evidence="1" type="ORF">MLAC_47260</name>
</gene>